<gene>
    <name evidence="1" type="ORF">PsorP6_005699</name>
</gene>
<keyword evidence="2" id="KW-1185">Reference proteome</keyword>
<dbReference type="Proteomes" id="UP001163321">
    <property type="component" value="Chromosome 4"/>
</dbReference>
<protein>
    <submittedName>
        <fullName evidence="1">Uncharacterized protein</fullName>
    </submittedName>
</protein>
<proteinExistence type="predicted"/>
<organism evidence="1 2">
    <name type="scientific">Peronosclerospora sorghi</name>
    <dbReference type="NCBI Taxonomy" id="230839"/>
    <lineage>
        <taxon>Eukaryota</taxon>
        <taxon>Sar</taxon>
        <taxon>Stramenopiles</taxon>
        <taxon>Oomycota</taxon>
        <taxon>Peronosporomycetes</taxon>
        <taxon>Peronosporales</taxon>
        <taxon>Peronosporaceae</taxon>
        <taxon>Peronosclerospora</taxon>
    </lineage>
</organism>
<sequence length="67" mass="7344">MYINYEMTQVDGTLSAMAGDEAIVGPPETLIKLADPSEATYIGRVRKTFHMLDVRTAFTTKQALHGA</sequence>
<evidence type="ECO:0000313" key="2">
    <source>
        <dbReference type="Proteomes" id="UP001163321"/>
    </source>
</evidence>
<comment type="caution">
    <text evidence="1">The sequence shown here is derived from an EMBL/GenBank/DDBJ whole genome shotgun (WGS) entry which is preliminary data.</text>
</comment>
<name>A0ACC0W4F6_9STRA</name>
<reference evidence="1 2" key="1">
    <citation type="journal article" date="2022" name="bioRxiv">
        <title>The genome of the oomycete Peronosclerospora sorghi, a cosmopolitan pathogen of maize and sorghum, is inflated with dispersed pseudogenes.</title>
        <authorList>
            <person name="Fletcher K."/>
            <person name="Martin F."/>
            <person name="Isakeit T."/>
            <person name="Cavanaugh K."/>
            <person name="Magill C."/>
            <person name="Michelmore R."/>
        </authorList>
    </citation>
    <scope>NUCLEOTIDE SEQUENCE [LARGE SCALE GENOMIC DNA]</scope>
    <source>
        <strain evidence="1">P6</strain>
    </source>
</reference>
<accession>A0ACC0W4F6</accession>
<evidence type="ECO:0000313" key="1">
    <source>
        <dbReference type="EMBL" id="KAI9913427.1"/>
    </source>
</evidence>
<dbReference type="EMBL" id="CM047583">
    <property type="protein sequence ID" value="KAI9913427.1"/>
    <property type="molecule type" value="Genomic_DNA"/>
</dbReference>